<evidence type="ECO:0000313" key="2">
    <source>
        <dbReference type="Proteomes" id="UP000809243"/>
    </source>
</evidence>
<name>A0A938YWY5_9ARCH</name>
<proteinExistence type="predicted"/>
<dbReference type="InterPro" id="IPR050246">
    <property type="entry name" value="Class_II_FBP_aldolase"/>
</dbReference>
<dbReference type="InterPro" id="IPR013785">
    <property type="entry name" value="Aldolase_TIM"/>
</dbReference>
<dbReference type="GO" id="GO:0005975">
    <property type="term" value="P:carbohydrate metabolic process"/>
    <property type="evidence" value="ECO:0007669"/>
    <property type="project" value="InterPro"/>
</dbReference>
<dbReference type="PANTHER" id="PTHR30304">
    <property type="entry name" value="D-TAGATOSE-1,6-BISPHOSPHATE ALDOLASE"/>
    <property type="match status" value="1"/>
</dbReference>
<dbReference type="SUPFAM" id="SSF51569">
    <property type="entry name" value="Aldolase"/>
    <property type="match status" value="1"/>
</dbReference>
<protein>
    <submittedName>
        <fullName evidence="1">Class II fructose-bisphosphate aldolase family protein</fullName>
    </submittedName>
</protein>
<accession>A0A938YWY5</accession>
<comment type="caution">
    <text evidence="1">The sequence shown here is derived from an EMBL/GenBank/DDBJ whole genome shotgun (WGS) entry which is preliminary data.</text>
</comment>
<sequence>MALYFLNCMFVSSKSLLEKAREKHYALPAFNTSNLEMSKALFGAAEQMKAPLLVQTTPSSIEYAGLESIFSIIKTLSKNSKIPACIHLDHGRDLGLVKRCTALGYKSVMIDASRLPFNKNAALTRKAVKIAHWRGCSVEAELGSLGRLGKASLTDASQARLFVKKTGCDSLAVAIGTSHGAYKFKGKPKIDLERLREISELVSVPLVLHGASSVDKKLVKKANRYGAKLGHTAGVPMKDLKRAIKLGAAKINIDTDLRLAFTAALREFHAKNPKDFDPRNALEFAGQSVKKVAAEKIRAFGAKNRARG</sequence>
<organism evidence="1 2">
    <name type="scientific">Candidatus Iainarchaeum sp</name>
    <dbReference type="NCBI Taxonomy" id="3101447"/>
    <lineage>
        <taxon>Archaea</taxon>
        <taxon>Candidatus Iainarchaeota</taxon>
        <taxon>Candidatus Iainarchaeia</taxon>
        <taxon>Candidatus Iainarchaeales</taxon>
        <taxon>Candidatus Iainarchaeaceae</taxon>
        <taxon>Candidatus Iainarchaeum</taxon>
    </lineage>
</organism>
<evidence type="ECO:0000313" key="1">
    <source>
        <dbReference type="EMBL" id="MBN2067196.1"/>
    </source>
</evidence>
<dbReference type="InterPro" id="IPR000771">
    <property type="entry name" value="FBA_II"/>
</dbReference>
<dbReference type="AlphaFoldDB" id="A0A938YWY5"/>
<dbReference type="CDD" id="cd00947">
    <property type="entry name" value="TBP_aldolase_IIB"/>
    <property type="match status" value="1"/>
</dbReference>
<dbReference type="GO" id="GO:0016832">
    <property type="term" value="F:aldehyde-lyase activity"/>
    <property type="evidence" value="ECO:0007669"/>
    <property type="project" value="InterPro"/>
</dbReference>
<gene>
    <name evidence="1" type="ORF">JW744_01885</name>
</gene>
<dbReference type="Pfam" id="PF01116">
    <property type="entry name" value="F_bP_aldolase"/>
    <property type="match status" value="1"/>
</dbReference>
<dbReference type="EMBL" id="JAFGDB010000031">
    <property type="protein sequence ID" value="MBN2067196.1"/>
    <property type="molecule type" value="Genomic_DNA"/>
</dbReference>
<dbReference type="Proteomes" id="UP000809243">
    <property type="component" value="Unassembled WGS sequence"/>
</dbReference>
<dbReference type="Gene3D" id="3.20.20.70">
    <property type="entry name" value="Aldolase class I"/>
    <property type="match status" value="1"/>
</dbReference>
<dbReference type="NCBIfam" id="TIGR00167">
    <property type="entry name" value="cbbA"/>
    <property type="match status" value="1"/>
</dbReference>
<dbReference type="PIRSF" id="PIRSF001359">
    <property type="entry name" value="F_bP_aldolase_II"/>
    <property type="match status" value="1"/>
</dbReference>
<reference evidence="1" key="1">
    <citation type="submission" date="2021-01" db="EMBL/GenBank/DDBJ databases">
        <title>Active Sulfur Cycling in an Early Earth Analoge.</title>
        <authorList>
            <person name="Hahn C.R."/>
            <person name="Youssef N.H."/>
            <person name="Elshahed M."/>
        </authorList>
    </citation>
    <scope>NUCLEOTIDE SEQUENCE</scope>
    <source>
        <strain evidence="1">Zod_Metabat.1151</strain>
    </source>
</reference>
<dbReference type="GO" id="GO:0008270">
    <property type="term" value="F:zinc ion binding"/>
    <property type="evidence" value="ECO:0007669"/>
    <property type="project" value="InterPro"/>
</dbReference>
<dbReference type="PANTHER" id="PTHR30304:SF0">
    <property type="entry name" value="D-TAGATOSE-1,6-BISPHOSPHATE ALDOLASE SUBUNIT GATY-RELATED"/>
    <property type="match status" value="1"/>
</dbReference>